<dbReference type="InterPro" id="IPR035078">
    <property type="entry name" value="PEP_carboxykinase_GTP_N"/>
</dbReference>
<dbReference type="SUPFAM" id="SSF53795">
    <property type="entry name" value="PEP carboxykinase-like"/>
    <property type="match status" value="1"/>
</dbReference>
<evidence type="ECO:0000259" key="16">
    <source>
        <dbReference type="Pfam" id="PF17297"/>
    </source>
</evidence>
<dbReference type="InterPro" id="IPR013035">
    <property type="entry name" value="PEP_carboxykinase_C"/>
</dbReference>
<keyword evidence="17" id="KW-1185">Reference proteome</keyword>
<dbReference type="Proteomes" id="UP000887569">
    <property type="component" value="Unplaced"/>
</dbReference>
<keyword evidence="9" id="KW-0464">Manganese</keyword>
<comment type="similarity">
    <text evidence="2">Belongs to the phosphoenolpyruvate carboxykinase [GTP] family.</text>
</comment>
<accession>A0A915A3K5</accession>
<comment type="catalytic activity">
    <reaction evidence="11">
        <text>oxaloacetate + GTP = phosphoenolpyruvate + GDP + CO2</text>
        <dbReference type="Rhea" id="RHEA:10388"/>
        <dbReference type="ChEBI" id="CHEBI:16452"/>
        <dbReference type="ChEBI" id="CHEBI:16526"/>
        <dbReference type="ChEBI" id="CHEBI:37565"/>
        <dbReference type="ChEBI" id="CHEBI:58189"/>
        <dbReference type="ChEBI" id="CHEBI:58702"/>
        <dbReference type="EC" id="4.1.1.32"/>
    </reaction>
</comment>
<evidence type="ECO:0000256" key="5">
    <source>
        <dbReference type="ARBA" id="ARBA00022723"/>
    </source>
</evidence>
<feature type="domain" description="Phosphoenolpyruvate carboxykinase GTP-utilising N-terminal" evidence="16">
    <location>
        <begin position="118"/>
        <end position="343"/>
    </location>
</feature>
<evidence type="ECO:0000256" key="9">
    <source>
        <dbReference type="ARBA" id="ARBA00023211"/>
    </source>
</evidence>
<dbReference type="HAMAP" id="MF_00452">
    <property type="entry name" value="PEPCK_GTP"/>
    <property type="match status" value="1"/>
</dbReference>
<keyword evidence="8" id="KW-0342">GTP-binding</keyword>
<dbReference type="InterPro" id="IPR008210">
    <property type="entry name" value="PEP_carboxykinase_N"/>
</dbReference>
<comment type="subunit">
    <text evidence="3">Monomer.</text>
</comment>
<evidence type="ECO:0000256" key="1">
    <source>
        <dbReference type="ARBA" id="ARBA00001936"/>
    </source>
</evidence>
<dbReference type="FunFam" id="3.40.449.10:FF:000003">
    <property type="entry name" value="Phosphoenolpyruvate carboxykinase, cytosolic [GTP]"/>
    <property type="match status" value="1"/>
</dbReference>
<keyword evidence="6" id="KW-0547">Nucleotide-binding</keyword>
<feature type="domain" description="Phosphoenolpyruvate carboxykinase C-terminal P-loop" evidence="15">
    <location>
        <begin position="347"/>
        <end position="705"/>
    </location>
</feature>
<dbReference type="SUPFAM" id="SSF68923">
    <property type="entry name" value="PEP carboxykinase N-terminal domain"/>
    <property type="match status" value="1"/>
</dbReference>
<dbReference type="GO" id="GO:0033993">
    <property type="term" value="P:response to lipid"/>
    <property type="evidence" value="ECO:0007669"/>
    <property type="project" value="TreeGrafter"/>
</dbReference>
<dbReference type="GO" id="GO:0006107">
    <property type="term" value="P:oxaloacetate metabolic process"/>
    <property type="evidence" value="ECO:0007669"/>
    <property type="project" value="TreeGrafter"/>
</dbReference>
<name>A0A915A3K5_PARUN</name>
<evidence type="ECO:0000259" key="15">
    <source>
        <dbReference type="Pfam" id="PF00821"/>
    </source>
</evidence>
<comment type="function">
    <text evidence="12">Catalyzes the conversion of oxaloacetate (OAA) to phosphoenolpyruvate (PEP), the rate-limiting step in the metabolic pathway that produces glucose from lactate and other precursors derived from the citric acid cycle.</text>
</comment>
<keyword evidence="7" id="KW-0210">Decarboxylase</keyword>
<dbReference type="GO" id="GO:0046327">
    <property type="term" value="P:glycerol biosynthetic process from pyruvate"/>
    <property type="evidence" value="ECO:0007669"/>
    <property type="project" value="TreeGrafter"/>
</dbReference>
<dbReference type="GO" id="GO:0019543">
    <property type="term" value="P:propionate catabolic process"/>
    <property type="evidence" value="ECO:0007669"/>
    <property type="project" value="TreeGrafter"/>
</dbReference>
<keyword evidence="5" id="KW-0479">Metal-binding</keyword>
<evidence type="ECO:0000313" key="18">
    <source>
        <dbReference type="WBParaSite" id="PgE047_g002_t02"/>
    </source>
</evidence>
<evidence type="ECO:0000256" key="11">
    <source>
        <dbReference type="ARBA" id="ARBA00051400"/>
    </source>
</evidence>
<dbReference type="GO" id="GO:0005525">
    <property type="term" value="F:GTP binding"/>
    <property type="evidence" value="ECO:0007669"/>
    <property type="project" value="UniProtKB-KW"/>
</dbReference>
<dbReference type="AlphaFoldDB" id="A0A915A3K5"/>
<dbReference type="GO" id="GO:0071333">
    <property type="term" value="P:cellular response to glucose stimulus"/>
    <property type="evidence" value="ECO:0007669"/>
    <property type="project" value="TreeGrafter"/>
</dbReference>
<evidence type="ECO:0000256" key="7">
    <source>
        <dbReference type="ARBA" id="ARBA00022793"/>
    </source>
</evidence>
<dbReference type="EC" id="4.1.1.32" evidence="4"/>
<evidence type="ECO:0000256" key="13">
    <source>
        <dbReference type="ARBA" id="ARBA00058921"/>
    </source>
</evidence>
<organism evidence="17 18">
    <name type="scientific">Parascaris univalens</name>
    <name type="common">Nematode worm</name>
    <dbReference type="NCBI Taxonomy" id="6257"/>
    <lineage>
        <taxon>Eukaryota</taxon>
        <taxon>Metazoa</taxon>
        <taxon>Ecdysozoa</taxon>
        <taxon>Nematoda</taxon>
        <taxon>Chromadorea</taxon>
        <taxon>Rhabditida</taxon>
        <taxon>Spirurina</taxon>
        <taxon>Ascaridomorpha</taxon>
        <taxon>Ascaridoidea</taxon>
        <taxon>Ascarididae</taxon>
        <taxon>Parascaris</taxon>
    </lineage>
</organism>
<dbReference type="InterPro" id="IPR035077">
    <property type="entry name" value="PEP_carboxykinase_GTP_C"/>
</dbReference>
<dbReference type="GO" id="GO:0006094">
    <property type="term" value="P:gluconeogenesis"/>
    <property type="evidence" value="ECO:0007669"/>
    <property type="project" value="InterPro"/>
</dbReference>
<dbReference type="PANTHER" id="PTHR11561:SF16">
    <property type="entry name" value="PHOSPHOENOLPYRUVATE CARBOXYKINASE (GTP)"/>
    <property type="match status" value="1"/>
</dbReference>
<proteinExistence type="inferred from homology"/>
<evidence type="ECO:0000256" key="14">
    <source>
        <dbReference type="ARBA" id="ARBA00072283"/>
    </source>
</evidence>
<evidence type="ECO:0000256" key="6">
    <source>
        <dbReference type="ARBA" id="ARBA00022741"/>
    </source>
</evidence>
<dbReference type="GO" id="GO:0042594">
    <property type="term" value="P:response to starvation"/>
    <property type="evidence" value="ECO:0007669"/>
    <property type="project" value="TreeGrafter"/>
</dbReference>
<evidence type="ECO:0000256" key="8">
    <source>
        <dbReference type="ARBA" id="ARBA00023134"/>
    </source>
</evidence>
<reference evidence="18" key="1">
    <citation type="submission" date="2022-11" db="UniProtKB">
        <authorList>
            <consortium name="WormBaseParasite"/>
        </authorList>
    </citation>
    <scope>IDENTIFICATION</scope>
</reference>
<sequence>YYHTSCNLHGNVVFLLCMCASESSNNLCHFIANLLHRCGWSLPIFSITKEIMQDESEQQHTPSLTTVRSDTSEEGIRSLRPLPDDSFSIINEVIISGVGSMPIIKGDLRQLPIKVQRFVIEKASLMRPRGIYICDGSVREADEIVAKLVERRTLSVLTAYENNYICRTDPQDVTESIAWIATPGKFQTVCRTNDGVVPIMCNWISPAECGKELDSRFPGCMTGRVMYVIPFSLGVICGPFSKIGIELTDSNYTVLCMRIMTRVSPKVFEALGDGDFVRCIHSVGLPRPARRRVTRNWPCNTDLAFLVHRPAEREIWSFGSGFGSNSLLGRKSMALRVASAIARNEGWLAEHMAVFSVTDPRRREHFMTAAFPAACGKTSLAMLRPTLAGWKVRCIGDDIAWLRFGDDGRLYAINPEAGFFGIAPGLSKRTNPVAMAMLRKNCIFTNVAETANGEFFWQGLENEIKDKTVGMLNWEGRKWHIGDDGRAAHHNARYAAPASQCQLMHYKWDSPKGVPIDAILFGARRPRGVPLVYETFSWSHGVFTAACLKSEVCFEGGTKKEIFHDPMAMRNYLSYNFGEYLQHWLGLEKSGRKLPKIFHVNWFRQGDDGELLWPGHGENIRVLEWIMRRIEGDQQCGRETAIGVVPFEGHLQLDGLDQVRFDDLMSVPPEYWREDADEVRCFLEEQLGQDMPIGIREQMERQEKRIGTL</sequence>
<dbReference type="PANTHER" id="PTHR11561">
    <property type="entry name" value="PHOSPHOENOLPYRUVATE CARBOXYKINASE"/>
    <property type="match status" value="1"/>
</dbReference>
<protein>
    <recommendedName>
        <fullName evidence="14">Phosphoenolpyruvate carboxykinase [GTP]</fullName>
        <ecNumber evidence="4">4.1.1.32</ecNumber>
    </recommendedName>
</protein>
<dbReference type="Gene3D" id="3.40.449.10">
    <property type="entry name" value="Phosphoenolpyruvate Carboxykinase, domain 1"/>
    <property type="match status" value="1"/>
</dbReference>
<evidence type="ECO:0000256" key="12">
    <source>
        <dbReference type="ARBA" id="ARBA00058806"/>
    </source>
</evidence>
<dbReference type="Gene3D" id="2.170.8.10">
    <property type="entry name" value="Phosphoenolpyruvate Carboxykinase, domain 2"/>
    <property type="match status" value="1"/>
</dbReference>
<evidence type="ECO:0000256" key="4">
    <source>
        <dbReference type="ARBA" id="ARBA00012306"/>
    </source>
</evidence>
<dbReference type="InterPro" id="IPR008209">
    <property type="entry name" value="PEP_carboxykinase_GTP"/>
</dbReference>
<evidence type="ECO:0000256" key="10">
    <source>
        <dbReference type="ARBA" id="ARBA00023239"/>
    </source>
</evidence>
<dbReference type="GO" id="GO:0030145">
    <property type="term" value="F:manganese ion binding"/>
    <property type="evidence" value="ECO:0007669"/>
    <property type="project" value="TreeGrafter"/>
</dbReference>
<dbReference type="NCBIfam" id="NF003253">
    <property type="entry name" value="PRK04210.1"/>
    <property type="match status" value="1"/>
</dbReference>
<comment type="function">
    <text evidence="13">In parasitic nematodes PEPCK carboxylates phosphoenolpyruvate to oxaloacetate thus introducing the products of glycolysis to mitochondrial metabolism.</text>
</comment>
<keyword evidence="10" id="KW-0456">Lyase</keyword>
<evidence type="ECO:0000313" key="17">
    <source>
        <dbReference type="Proteomes" id="UP000887569"/>
    </source>
</evidence>
<dbReference type="CDD" id="cd00819">
    <property type="entry name" value="PEPCK_GTP"/>
    <property type="match status" value="1"/>
</dbReference>
<dbReference type="Pfam" id="PF00821">
    <property type="entry name" value="PEPCK_GTP"/>
    <property type="match status" value="1"/>
</dbReference>
<dbReference type="WBParaSite" id="PgE047_g002_t02">
    <property type="protein sequence ID" value="PgE047_g002_t02"/>
    <property type="gene ID" value="PgE047_g002"/>
</dbReference>
<evidence type="ECO:0000256" key="3">
    <source>
        <dbReference type="ARBA" id="ARBA00011245"/>
    </source>
</evidence>
<dbReference type="GO" id="GO:0005829">
    <property type="term" value="C:cytosol"/>
    <property type="evidence" value="ECO:0007669"/>
    <property type="project" value="TreeGrafter"/>
</dbReference>
<dbReference type="Pfam" id="PF17297">
    <property type="entry name" value="PEPCK_N"/>
    <property type="match status" value="1"/>
</dbReference>
<dbReference type="Gene3D" id="3.90.228.20">
    <property type="match status" value="1"/>
</dbReference>
<comment type="cofactor">
    <cofactor evidence="1">
        <name>Mn(2+)</name>
        <dbReference type="ChEBI" id="CHEBI:29035"/>
    </cofactor>
</comment>
<evidence type="ECO:0000256" key="2">
    <source>
        <dbReference type="ARBA" id="ARBA00005796"/>
    </source>
</evidence>
<dbReference type="GO" id="GO:0004613">
    <property type="term" value="F:phosphoenolpyruvate carboxykinase (GTP) activity"/>
    <property type="evidence" value="ECO:0007669"/>
    <property type="project" value="UniProtKB-EC"/>
</dbReference>